<dbReference type="AlphaFoldDB" id="A0A660L7L4"/>
<dbReference type="Proteomes" id="UP000278962">
    <property type="component" value="Unassembled WGS sequence"/>
</dbReference>
<proteinExistence type="predicted"/>
<accession>A0A660L7L4</accession>
<dbReference type="PROSITE" id="PS51318">
    <property type="entry name" value="TAT"/>
    <property type="match status" value="1"/>
</dbReference>
<evidence type="ECO:0000256" key="1">
    <source>
        <dbReference type="SAM" id="SignalP"/>
    </source>
</evidence>
<organism evidence="2 3">
    <name type="scientific">Solirubrobacter pauli</name>
    <dbReference type="NCBI Taxonomy" id="166793"/>
    <lineage>
        <taxon>Bacteria</taxon>
        <taxon>Bacillati</taxon>
        <taxon>Actinomycetota</taxon>
        <taxon>Thermoleophilia</taxon>
        <taxon>Solirubrobacterales</taxon>
        <taxon>Solirubrobacteraceae</taxon>
        <taxon>Solirubrobacter</taxon>
    </lineage>
</organism>
<sequence>MSSTRRTFLAAAAVAAANPRLSLAAPRPPDVPVVTAPPLTDREYLLLADRIMDRLNHTWVRHKQAYSAGSLEVGTIYNAAILTVHATAAEQGHKGRSRNDGRARALVQQLIEKPAFFTGPRGRRDKMFHSPGWLADLDRANASQDKSIDPKVAEGLVAAWRAREALQLDQQTIERLTFCVDRVARDSFFRYPNVRLNQINWNAELYLAAATLTGDPELLRRDYRRQLRRFIRSKRNLGPSFRFNYLPHFPADDPTNLDSAEYANITLHALLAYEPALQAGMTPLPPHEVARLRAWVRRCLFGYWLHSGMLNWDTGLGVARWMKAKTWAYALQGLLTIASAPRFHEDPRYGGWAKHLFDRSLALYEAMLVDGDTRAYPSPHLYGATTKHQSAGDRRVFSARMAANAARAVTLGLGDRPAPEPPPFFAYDSDIGRLAVSTPRYGTAIVASSRGAFPYGGLEPARLLTGAGAPISLGGRGDQAFGLLVRGPAGRFATQTADRGELRLVEPRRPGPFEDLRATTRIANADVTVSATHRFTATAIETAWTIARKRAVTIDAQFPTAHDATIEAVHADGRVTPLRPGQPGIKLDGVVRLDCGAYTVTVSGGASARALRTSPQATNPRPGPTLAVRLARTTTRLSARIVVR</sequence>
<protein>
    <recommendedName>
        <fullName evidence="4">Heparinase II/III-like protein</fullName>
    </recommendedName>
</protein>
<feature type="chain" id="PRO_5024839041" description="Heparinase II/III-like protein" evidence="1">
    <location>
        <begin position="25"/>
        <end position="644"/>
    </location>
</feature>
<comment type="caution">
    <text evidence="2">The sequence shown here is derived from an EMBL/GenBank/DDBJ whole genome shotgun (WGS) entry which is preliminary data.</text>
</comment>
<reference evidence="2 3" key="1">
    <citation type="submission" date="2018-10" db="EMBL/GenBank/DDBJ databases">
        <title>Genomic Encyclopedia of Archaeal and Bacterial Type Strains, Phase II (KMG-II): from individual species to whole genera.</title>
        <authorList>
            <person name="Goeker M."/>
        </authorList>
    </citation>
    <scope>NUCLEOTIDE SEQUENCE [LARGE SCALE GENOMIC DNA]</scope>
    <source>
        <strain evidence="2 3">DSM 14954</strain>
    </source>
</reference>
<name>A0A660L7L4_9ACTN</name>
<dbReference type="RefSeq" id="WP_121248276.1">
    <property type="nucleotide sequence ID" value="NZ_RBIL01000001.1"/>
</dbReference>
<keyword evidence="1" id="KW-0732">Signal</keyword>
<dbReference type="EMBL" id="RBIL01000001">
    <property type="protein sequence ID" value="RKQ91022.1"/>
    <property type="molecule type" value="Genomic_DNA"/>
</dbReference>
<dbReference type="InterPro" id="IPR006311">
    <property type="entry name" value="TAT_signal"/>
</dbReference>
<evidence type="ECO:0000313" key="2">
    <source>
        <dbReference type="EMBL" id="RKQ91022.1"/>
    </source>
</evidence>
<dbReference type="OrthoDB" id="5240605at2"/>
<keyword evidence="3" id="KW-1185">Reference proteome</keyword>
<evidence type="ECO:0000313" key="3">
    <source>
        <dbReference type="Proteomes" id="UP000278962"/>
    </source>
</evidence>
<gene>
    <name evidence="2" type="ORF">C8N24_0838</name>
</gene>
<evidence type="ECO:0008006" key="4">
    <source>
        <dbReference type="Google" id="ProtNLM"/>
    </source>
</evidence>
<feature type="signal peptide" evidence="1">
    <location>
        <begin position="1"/>
        <end position="24"/>
    </location>
</feature>